<name>A0A392PTX6_9FABA</name>
<dbReference type="EMBL" id="LXQA010095102">
    <property type="protein sequence ID" value="MCI15117.1"/>
    <property type="molecule type" value="Genomic_DNA"/>
</dbReference>
<protein>
    <submittedName>
        <fullName evidence="2">Ribonuclease H protein</fullName>
    </submittedName>
</protein>
<sequence length="79" mass="9279">MLVQQITLSVEPVDDLLVWKSSSNGILTLKIAYDFKRHHFPKMDWAKSIWCREIPPSRSLLAWRVMLDKVPTDDKLLEK</sequence>
<accession>A0A392PTX6</accession>
<proteinExistence type="predicted"/>
<feature type="non-terminal residue" evidence="2">
    <location>
        <position position="79"/>
    </location>
</feature>
<evidence type="ECO:0000259" key="1">
    <source>
        <dbReference type="Pfam" id="PF13966"/>
    </source>
</evidence>
<evidence type="ECO:0000313" key="3">
    <source>
        <dbReference type="Proteomes" id="UP000265520"/>
    </source>
</evidence>
<dbReference type="InterPro" id="IPR026960">
    <property type="entry name" value="RVT-Znf"/>
</dbReference>
<keyword evidence="3" id="KW-1185">Reference proteome</keyword>
<comment type="caution">
    <text evidence="2">The sequence shown here is derived from an EMBL/GenBank/DDBJ whole genome shotgun (WGS) entry which is preliminary data.</text>
</comment>
<reference evidence="2 3" key="1">
    <citation type="journal article" date="2018" name="Front. Plant Sci.">
        <title>Red Clover (Trifolium pratense) and Zigzag Clover (T. medium) - A Picture of Genomic Similarities and Differences.</title>
        <authorList>
            <person name="Dluhosova J."/>
            <person name="Istvanek J."/>
            <person name="Nedelnik J."/>
            <person name="Repkova J."/>
        </authorList>
    </citation>
    <scope>NUCLEOTIDE SEQUENCE [LARGE SCALE GENOMIC DNA]</scope>
    <source>
        <strain evidence="3">cv. 10/8</strain>
        <tissue evidence="2">Leaf</tissue>
    </source>
</reference>
<dbReference type="AlphaFoldDB" id="A0A392PTX6"/>
<dbReference type="Proteomes" id="UP000265520">
    <property type="component" value="Unassembled WGS sequence"/>
</dbReference>
<organism evidence="2 3">
    <name type="scientific">Trifolium medium</name>
    <dbReference type="NCBI Taxonomy" id="97028"/>
    <lineage>
        <taxon>Eukaryota</taxon>
        <taxon>Viridiplantae</taxon>
        <taxon>Streptophyta</taxon>
        <taxon>Embryophyta</taxon>
        <taxon>Tracheophyta</taxon>
        <taxon>Spermatophyta</taxon>
        <taxon>Magnoliopsida</taxon>
        <taxon>eudicotyledons</taxon>
        <taxon>Gunneridae</taxon>
        <taxon>Pentapetalae</taxon>
        <taxon>rosids</taxon>
        <taxon>fabids</taxon>
        <taxon>Fabales</taxon>
        <taxon>Fabaceae</taxon>
        <taxon>Papilionoideae</taxon>
        <taxon>50 kb inversion clade</taxon>
        <taxon>NPAAA clade</taxon>
        <taxon>Hologalegina</taxon>
        <taxon>IRL clade</taxon>
        <taxon>Trifolieae</taxon>
        <taxon>Trifolium</taxon>
    </lineage>
</organism>
<dbReference type="Pfam" id="PF13966">
    <property type="entry name" value="zf-RVT"/>
    <property type="match status" value="1"/>
</dbReference>
<evidence type="ECO:0000313" key="2">
    <source>
        <dbReference type="EMBL" id="MCI15117.1"/>
    </source>
</evidence>
<feature type="domain" description="Reverse transcriptase zinc-binding" evidence="1">
    <location>
        <begin position="29"/>
        <end position="77"/>
    </location>
</feature>